<dbReference type="EMBL" id="JBEPSN010000005">
    <property type="protein sequence ID" value="MET4540556.1"/>
    <property type="molecule type" value="Genomic_DNA"/>
</dbReference>
<name>A0ABV2P728_9MICC</name>
<proteinExistence type="predicted"/>
<reference evidence="1 2" key="1">
    <citation type="submission" date="2024-06" db="EMBL/GenBank/DDBJ databases">
        <title>Sorghum-associated microbial communities from plants grown in Nebraska, USA.</title>
        <authorList>
            <person name="Schachtman D."/>
        </authorList>
    </citation>
    <scope>NUCLEOTIDE SEQUENCE [LARGE SCALE GENOMIC DNA]</scope>
    <source>
        <strain evidence="1 2">3552</strain>
    </source>
</reference>
<gene>
    <name evidence="1" type="ORF">ABIE37_002343</name>
</gene>
<comment type="caution">
    <text evidence="1">The sequence shown here is derived from an EMBL/GenBank/DDBJ whole genome shotgun (WGS) entry which is preliminary data.</text>
</comment>
<organism evidence="1 2">
    <name type="scientific">Arthrobacter bambusae</name>
    <dbReference type="NCBI Taxonomy" id="1338426"/>
    <lineage>
        <taxon>Bacteria</taxon>
        <taxon>Bacillati</taxon>
        <taxon>Actinomycetota</taxon>
        <taxon>Actinomycetes</taxon>
        <taxon>Micrococcales</taxon>
        <taxon>Micrococcaceae</taxon>
        <taxon>Arthrobacter</taxon>
    </lineage>
</organism>
<dbReference type="Proteomes" id="UP001549307">
    <property type="component" value="Unassembled WGS sequence"/>
</dbReference>
<evidence type="ECO:0000313" key="1">
    <source>
        <dbReference type="EMBL" id="MET4540556.1"/>
    </source>
</evidence>
<protein>
    <submittedName>
        <fullName evidence="1">Uncharacterized protein</fullName>
    </submittedName>
</protein>
<accession>A0ABV2P728</accession>
<dbReference type="RefSeq" id="WP_354229679.1">
    <property type="nucleotide sequence ID" value="NZ_JBEPSN010000005.1"/>
</dbReference>
<keyword evidence="2" id="KW-1185">Reference proteome</keyword>
<evidence type="ECO:0000313" key="2">
    <source>
        <dbReference type="Proteomes" id="UP001549307"/>
    </source>
</evidence>
<dbReference type="GeneID" id="92753280"/>
<sequence length="316" mass="34517">MGFGFCELCAEAYFLNGQNEGPDHPCPTRSRIIDPSKHMVTSYRGVESFLRATAIPQGYQIIIENGLPLDINVQNRGFDTTVVFFQGAIDSRWTLPAFAGMGVSSDTAVNRIFISDPSLVLTDRLNLGWFVGNSRMNIQKNLLDVISHITGTWGDQRLIFYGASGGGFASLFFSAHFPGSLAIVSNPQTNVARYELAAVERFAEVCYGVRGDDPMSQLPEDVTTDLLGLYRQPRGNVVAYMQNSTDIAHVENHMNPLLAASHPDNEIHVLLGQWGDGHVAPPKPIHVDALAVAASEDWQGGLAAMGFERAQLPIRV</sequence>